<name>A0AAU7CJY5_9BACT</name>
<dbReference type="AlphaFoldDB" id="A0AAU7CJY5"/>
<reference evidence="1" key="1">
    <citation type="submission" date="2024-05" db="EMBL/GenBank/DDBJ databases">
        <title>Planctomycetes of the genus Singulisphaera possess chitinolytic capabilities.</title>
        <authorList>
            <person name="Ivanova A."/>
        </authorList>
    </citation>
    <scope>NUCLEOTIDE SEQUENCE</scope>
    <source>
        <strain evidence="1">Ch08T</strain>
    </source>
</reference>
<proteinExistence type="predicted"/>
<protein>
    <submittedName>
        <fullName evidence="1">Uncharacterized protein</fullName>
    </submittedName>
</protein>
<dbReference type="EMBL" id="CP155447">
    <property type="protein sequence ID" value="XBH04951.1"/>
    <property type="molecule type" value="Genomic_DNA"/>
</dbReference>
<sequence length="89" mass="9882">MNSAHKAPVHSDFNQSINITEHFTIRLFVIEVMAMLLASSASGQNSKQPATSDAVKAENETRYLAFPSFSYYRLDSEVAALVEQRVESS</sequence>
<accession>A0AAU7CJY5</accession>
<organism evidence="1">
    <name type="scientific">Singulisphaera sp. Ch08</name>
    <dbReference type="NCBI Taxonomy" id="3120278"/>
    <lineage>
        <taxon>Bacteria</taxon>
        <taxon>Pseudomonadati</taxon>
        <taxon>Planctomycetota</taxon>
        <taxon>Planctomycetia</taxon>
        <taxon>Isosphaerales</taxon>
        <taxon>Isosphaeraceae</taxon>
        <taxon>Singulisphaera</taxon>
    </lineage>
</organism>
<evidence type="ECO:0000313" key="1">
    <source>
        <dbReference type="EMBL" id="XBH04951.1"/>
    </source>
</evidence>
<dbReference type="RefSeq" id="WP_406697757.1">
    <property type="nucleotide sequence ID" value="NZ_CP155447.1"/>
</dbReference>
<gene>
    <name evidence="1" type="ORF">V5E97_02720</name>
</gene>